<dbReference type="Proteomes" id="UP001281614">
    <property type="component" value="Unassembled WGS sequence"/>
</dbReference>
<dbReference type="AlphaFoldDB" id="A0AAD9YEK4"/>
<evidence type="ECO:0000313" key="2">
    <source>
        <dbReference type="EMBL" id="KAK2757174.1"/>
    </source>
</evidence>
<name>A0AAD9YEK4_COLKA</name>
<protein>
    <submittedName>
        <fullName evidence="2">Uncharacterized protein</fullName>
    </submittedName>
</protein>
<evidence type="ECO:0000313" key="3">
    <source>
        <dbReference type="Proteomes" id="UP001281614"/>
    </source>
</evidence>
<keyword evidence="3" id="KW-1185">Reference proteome</keyword>
<comment type="caution">
    <text evidence="2">The sequence shown here is derived from an EMBL/GenBank/DDBJ whole genome shotgun (WGS) entry which is preliminary data.</text>
</comment>
<accession>A0AAD9YEK4</accession>
<feature type="region of interest" description="Disordered" evidence="1">
    <location>
        <begin position="132"/>
        <end position="168"/>
    </location>
</feature>
<proteinExistence type="predicted"/>
<sequence>MITADEEAMEGTGGGGGALGWPWSGLVDGGDVQLHLVASGIVTVIPCVYKPTARIDAALGNGNNVAVASPVCQARSFSNLVSGACGSASPVPTTDNAAVLSHTNTPSASRHTAPTTSRRPVIPLISLRLRDGARQGGGTAGAQGKKRKDGHAGAWPLRQSRRPTSPPSTNLLLSTMTIRFPVLGLALPLPLGPRDDINPIDDITNTELLRHGTSLVSLLSTYACIMQAAVSKTLASNRHVHITSQPTNFNLRAKEQASQWVFIRLASGWPAMIMSRHVHERWSGVFNPFSPAPRIAQRQPGSDGLPFPRDSLDLTQILPLADLSDPHCDPYFPMFNAPFPCHWVRDDIFGVRYAVFGFDIQSAGRLGDEEQGQKSANGDSTPIRPSPAWLLKILVHSLAV</sequence>
<gene>
    <name evidence="2" type="ORF">CKAH01_17012</name>
</gene>
<reference evidence="2" key="1">
    <citation type="submission" date="2023-02" db="EMBL/GenBank/DDBJ databases">
        <title>Colletotrichum kahawae CIFC_Que2 genome sequencing and assembly.</title>
        <authorList>
            <person name="Baroncelli R."/>
        </authorList>
    </citation>
    <scope>NUCLEOTIDE SEQUENCE</scope>
    <source>
        <strain evidence="2">CIFC_Que2</strain>
    </source>
</reference>
<evidence type="ECO:0000256" key="1">
    <source>
        <dbReference type="SAM" id="MobiDB-lite"/>
    </source>
</evidence>
<dbReference type="EMBL" id="VYYT01000201">
    <property type="protein sequence ID" value="KAK2757174.1"/>
    <property type="molecule type" value="Genomic_DNA"/>
</dbReference>
<organism evidence="2 3">
    <name type="scientific">Colletotrichum kahawae</name>
    <name type="common">Coffee berry disease fungus</name>
    <dbReference type="NCBI Taxonomy" id="34407"/>
    <lineage>
        <taxon>Eukaryota</taxon>
        <taxon>Fungi</taxon>
        <taxon>Dikarya</taxon>
        <taxon>Ascomycota</taxon>
        <taxon>Pezizomycotina</taxon>
        <taxon>Sordariomycetes</taxon>
        <taxon>Hypocreomycetidae</taxon>
        <taxon>Glomerellales</taxon>
        <taxon>Glomerellaceae</taxon>
        <taxon>Colletotrichum</taxon>
        <taxon>Colletotrichum gloeosporioides species complex</taxon>
    </lineage>
</organism>